<reference evidence="2" key="1">
    <citation type="journal article" date="2019" name="Int. J. Syst. Evol. Microbiol.">
        <title>The Global Catalogue of Microorganisms (GCM) 10K type strain sequencing project: providing services to taxonomists for standard genome sequencing and annotation.</title>
        <authorList>
            <consortium name="The Broad Institute Genomics Platform"/>
            <consortium name="The Broad Institute Genome Sequencing Center for Infectious Disease"/>
            <person name="Wu L."/>
            <person name="Ma J."/>
        </authorList>
    </citation>
    <scope>NUCLEOTIDE SEQUENCE [LARGE SCALE GENOMIC DNA]</scope>
    <source>
        <strain evidence="2">KCTC 42644</strain>
    </source>
</reference>
<dbReference type="NCBIfam" id="NF004347">
    <property type="entry name" value="PRK05728.1-4"/>
    <property type="match status" value="1"/>
</dbReference>
<protein>
    <submittedName>
        <fullName evidence="1">DNA polymerase III subunit chi</fullName>
        <ecNumber evidence="1">2.7.7.7</ecNumber>
    </submittedName>
</protein>
<dbReference type="SUPFAM" id="SSF102400">
    <property type="entry name" value="DNA polymerase III chi subunit"/>
    <property type="match status" value="1"/>
</dbReference>
<accession>A0ABV7XCS2</accession>
<dbReference type="PANTHER" id="PTHR38767:SF1">
    <property type="entry name" value="DNA POLYMERASE III SUBUNIT CHI"/>
    <property type="match status" value="1"/>
</dbReference>
<keyword evidence="1" id="KW-0548">Nucleotidyltransferase</keyword>
<dbReference type="InterPro" id="IPR007459">
    <property type="entry name" value="DNA_pol3_chi"/>
</dbReference>
<sequence>MSETEVGFYHLTRQPLNTVLPRLLEKAHAAGHRILIHCADDAQVKALDQHLWTYEDGSFLPHGVDAPAEQPILLATSAGERGNGADLLAAIDTLDLDRLGDFKRVLYLFEESDGARLSAARKSWSALKDREGVTRAYWQQDERGRWVKKQ</sequence>
<proteinExistence type="predicted"/>
<dbReference type="EC" id="2.7.7.7" evidence="1"/>
<organism evidence="1 2">
    <name type="scientific">Sphingoaurantiacus capsulatus</name>
    <dbReference type="NCBI Taxonomy" id="1771310"/>
    <lineage>
        <taxon>Bacteria</taxon>
        <taxon>Pseudomonadati</taxon>
        <taxon>Pseudomonadota</taxon>
        <taxon>Alphaproteobacteria</taxon>
        <taxon>Sphingomonadales</taxon>
        <taxon>Sphingosinicellaceae</taxon>
        <taxon>Sphingoaurantiacus</taxon>
    </lineage>
</organism>
<keyword evidence="1" id="KW-0808">Transferase</keyword>
<dbReference type="GO" id="GO:0003887">
    <property type="term" value="F:DNA-directed DNA polymerase activity"/>
    <property type="evidence" value="ECO:0007669"/>
    <property type="project" value="UniProtKB-EC"/>
</dbReference>
<dbReference type="Proteomes" id="UP001595615">
    <property type="component" value="Unassembled WGS sequence"/>
</dbReference>
<comment type="caution">
    <text evidence="1">The sequence shown here is derived from an EMBL/GenBank/DDBJ whole genome shotgun (WGS) entry which is preliminary data.</text>
</comment>
<name>A0ABV7XCS2_9SPHN</name>
<dbReference type="InterPro" id="IPR036768">
    <property type="entry name" value="PolIII_chi_sf"/>
</dbReference>
<dbReference type="RefSeq" id="WP_380862464.1">
    <property type="nucleotide sequence ID" value="NZ_JBHRXV010000011.1"/>
</dbReference>
<evidence type="ECO:0000313" key="2">
    <source>
        <dbReference type="Proteomes" id="UP001595615"/>
    </source>
</evidence>
<gene>
    <name evidence="1" type="ORF">ACFOMD_14095</name>
</gene>
<keyword evidence="2" id="KW-1185">Reference proteome</keyword>
<dbReference type="PANTHER" id="PTHR38767">
    <property type="entry name" value="DNA POLYMERASE III SUBUNIT CHI"/>
    <property type="match status" value="1"/>
</dbReference>
<dbReference type="EMBL" id="JBHRXV010000011">
    <property type="protein sequence ID" value="MFC3713706.1"/>
    <property type="molecule type" value="Genomic_DNA"/>
</dbReference>
<dbReference type="Gene3D" id="3.40.50.10110">
    <property type="entry name" value="DNA polymerase III subunit chi"/>
    <property type="match status" value="1"/>
</dbReference>
<dbReference type="Pfam" id="PF04364">
    <property type="entry name" value="DNA_pol3_chi"/>
    <property type="match status" value="1"/>
</dbReference>
<evidence type="ECO:0000313" key="1">
    <source>
        <dbReference type="EMBL" id="MFC3713706.1"/>
    </source>
</evidence>